<evidence type="ECO:0000313" key="2">
    <source>
        <dbReference type="Proteomes" id="UP001595755"/>
    </source>
</evidence>
<accession>A0ABV8S4U5</accession>
<name>A0ABV8S4U5_9BACL</name>
<comment type="caution">
    <text evidence="1">The sequence shown here is derived from an EMBL/GenBank/DDBJ whole genome shotgun (WGS) entry which is preliminary data.</text>
</comment>
<gene>
    <name evidence="1" type="ORF">ACFO1S_03890</name>
</gene>
<dbReference type="Pfam" id="PF14375">
    <property type="entry name" value="Cys_rich_CWC"/>
    <property type="match status" value="1"/>
</dbReference>
<organism evidence="1 2">
    <name type="scientific">Cohnella boryungensis</name>
    <dbReference type="NCBI Taxonomy" id="768479"/>
    <lineage>
        <taxon>Bacteria</taxon>
        <taxon>Bacillati</taxon>
        <taxon>Bacillota</taxon>
        <taxon>Bacilli</taxon>
        <taxon>Bacillales</taxon>
        <taxon>Paenibacillaceae</taxon>
        <taxon>Cohnella</taxon>
    </lineage>
</organism>
<dbReference type="InterPro" id="IPR032720">
    <property type="entry name" value="Cys_rich_CWC"/>
</dbReference>
<reference evidence="2" key="1">
    <citation type="journal article" date="2019" name="Int. J. Syst. Evol. Microbiol.">
        <title>The Global Catalogue of Microorganisms (GCM) 10K type strain sequencing project: providing services to taxonomists for standard genome sequencing and annotation.</title>
        <authorList>
            <consortium name="The Broad Institute Genomics Platform"/>
            <consortium name="The Broad Institute Genome Sequencing Center for Infectious Disease"/>
            <person name="Wu L."/>
            <person name="Ma J."/>
        </authorList>
    </citation>
    <scope>NUCLEOTIDE SEQUENCE [LARGE SCALE GENOMIC DNA]</scope>
    <source>
        <strain evidence="2">CGMCC 4.1641</strain>
    </source>
</reference>
<evidence type="ECO:0000313" key="1">
    <source>
        <dbReference type="EMBL" id="MFC4302581.1"/>
    </source>
</evidence>
<dbReference type="EMBL" id="JBHSED010000003">
    <property type="protein sequence ID" value="MFC4302581.1"/>
    <property type="molecule type" value="Genomic_DNA"/>
</dbReference>
<keyword evidence="2" id="KW-1185">Reference proteome</keyword>
<dbReference type="RefSeq" id="WP_204600492.1">
    <property type="nucleotide sequence ID" value="NZ_JBHSED010000003.1"/>
</dbReference>
<proteinExistence type="predicted"/>
<sequence length="68" mass="7432">MGDGKLHPGKCPLCGQNNACGNLAELPPHGSCWCSSVVFPPELFDELPEELRNKACVCKDCLNRFNAR</sequence>
<dbReference type="Proteomes" id="UP001595755">
    <property type="component" value="Unassembled WGS sequence"/>
</dbReference>
<protein>
    <submittedName>
        <fullName evidence="1">Cysteine-rich CWC family protein</fullName>
    </submittedName>
</protein>